<dbReference type="AlphaFoldDB" id="A0A9W6C0V2"/>
<name>A0A9W6C0V2_9CHLO</name>
<feature type="compositionally biased region" description="Low complexity" evidence="1">
    <location>
        <begin position="116"/>
        <end position="131"/>
    </location>
</feature>
<feature type="region of interest" description="Disordered" evidence="1">
    <location>
        <begin position="110"/>
        <end position="164"/>
    </location>
</feature>
<feature type="compositionally biased region" description="Pro residues" evidence="1">
    <location>
        <begin position="132"/>
        <end position="153"/>
    </location>
</feature>
<dbReference type="Pfam" id="PF04484">
    <property type="entry name" value="QWRF"/>
    <property type="match status" value="1"/>
</dbReference>
<keyword evidence="3" id="KW-1185">Reference proteome</keyword>
<comment type="caution">
    <text evidence="2">The sequence shown here is derived from an EMBL/GenBank/DDBJ whole genome shotgun (WGS) entry which is preliminary data.</text>
</comment>
<evidence type="ECO:0000313" key="2">
    <source>
        <dbReference type="EMBL" id="GLC61432.1"/>
    </source>
</evidence>
<feature type="region of interest" description="Disordered" evidence="1">
    <location>
        <begin position="1"/>
        <end position="50"/>
    </location>
</feature>
<organism evidence="2 3">
    <name type="scientific">Pleodorina starrii</name>
    <dbReference type="NCBI Taxonomy" id="330485"/>
    <lineage>
        <taxon>Eukaryota</taxon>
        <taxon>Viridiplantae</taxon>
        <taxon>Chlorophyta</taxon>
        <taxon>core chlorophytes</taxon>
        <taxon>Chlorophyceae</taxon>
        <taxon>CS clade</taxon>
        <taxon>Chlamydomonadales</taxon>
        <taxon>Volvocaceae</taxon>
        <taxon>Pleodorina</taxon>
    </lineage>
</organism>
<gene>
    <name evidence="2" type="primary">PLEST007732</name>
    <name evidence="2" type="ORF">PLESTB_001755900</name>
</gene>
<evidence type="ECO:0000313" key="3">
    <source>
        <dbReference type="Proteomes" id="UP001165080"/>
    </source>
</evidence>
<dbReference type="EMBL" id="BRXU01000046">
    <property type="protein sequence ID" value="GLC61432.1"/>
    <property type="molecule type" value="Genomic_DNA"/>
</dbReference>
<protein>
    <submittedName>
        <fullName evidence="2">Uncharacterized protein</fullName>
    </submittedName>
</protein>
<feature type="compositionally biased region" description="Pro residues" evidence="1">
    <location>
        <begin position="41"/>
        <end position="50"/>
    </location>
</feature>
<dbReference type="InterPro" id="IPR007573">
    <property type="entry name" value="QWRF"/>
</dbReference>
<accession>A0A9W6C0V2</accession>
<sequence length="466" mass="47351">MLARSGQLYSARHQAQTARPGAATGASGRGGGAAVNTAKAPPVPRTTMPPPGVVEQQLRTAVNAPLPKDEVWEAAQVALPADGFEEGASGPVAAKTPSSRITKSPRVVAAGGAGGTWAAPGQGPPVQQQPSAPAPAPSQQPYAPVPPRSPPPASHRAMHAGSQAAAGCAAADAYGGRMASHAEATTSDTSGRSIRDQIKMARLQGLRQHCAMALLLTDMMDQEAANNAKLAAAQAMKRTQHVLESQLPLLEQWSEYQDTHGPATREVLTALQNAMTSLPLVNGAALGMGGGMQALAQLRRTIVQVQGTLTAAEAALGMLLNGFNPRTSSGGGAEEARGVQVQAQTQAGQGQGGVPVMATLLPQLHAELVGEVANMRSLLINLNAMASRFDEVACLRARAAAAAMLTASRQSQEPGLGGFWGSADMAAMSGAKAVGAALPDGDASAVDLYAALDGGLAMLGIGVRQL</sequence>
<evidence type="ECO:0000256" key="1">
    <source>
        <dbReference type="SAM" id="MobiDB-lite"/>
    </source>
</evidence>
<proteinExistence type="predicted"/>
<reference evidence="2 3" key="1">
    <citation type="journal article" date="2023" name="Commun. Biol.">
        <title>Reorganization of the ancestral sex-determining regions during the evolution of trioecy in Pleodorina starrii.</title>
        <authorList>
            <person name="Takahashi K."/>
            <person name="Suzuki S."/>
            <person name="Kawai-Toyooka H."/>
            <person name="Yamamoto K."/>
            <person name="Hamaji T."/>
            <person name="Ootsuki R."/>
            <person name="Yamaguchi H."/>
            <person name="Kawachi M."/>
            <person name="Higashiyama T."/>
            <person name="Nozaki H."/>
        </authorList>
    </citation>
    <scope>NUCLEOTIDE SEQUENCE [LARGE SCALE GENOMIC DNA]</scope>
    <source>
        <strain evidence="2 3">NIES-4479</strain>
    </source>
</reference>
<feature type="compositionally biased region" description="Low complexity" evidence="1">
    <location>
        <begin position="17"/>
        <end position="26"/>
    </location>
</feature>
<dbReference type="Proteomes" id="UP001165080">
    <property type="component" value="Unassembled WGS sequence"/>
</dbReference>